<keyword evidence="1" id="KW-0175">Coiled coil</keyword>
<dbReference type="AlphaFoldDB" id="A0AAN6RV50"/>
<gene>
    <name evidence="2" type="ORF">C8A05DRAFT_32615</name>
</gene>
<dbReference type="PANTHER" id="PTHR40619:SF3">
    <property type="entry name" value="FUNGAL STAND N-TERMINAL GOODBYE DOMAIN-CONTAINING PROTEIN"/>
    <property type="match status" value="1"/>
</dbReference>
<feature type="coiled-coil region" evidence="1">
    <location>
        <begin position="243"/>
        <end position="270"/>
    </location>
</feature>
<dbReference type="Proteomes" id="UP001303889">
    <property type="component" value="Unassembled WGS sequence"/>
</dbReference>
<comment type="caution">
    <text evidence="2">The sequence shown here is derived from an EMBL/GenBank/DDBJ whole genome shotgun (WGS) entry which is preliminary data.</text>
</comment>
<evidence type="ECO:0000256" key="1">
    <source>
        <dbReference type="SAM" id="Coils"/>
    </source>
</evidence>
<sequence>MDVAQSHNNATPAQPYQALSEVLQYAGSVDESIPSRYYRWQDVLDAMEAAVAQDQAKANKSSFRARVRKSASDVALLESLAEIIPDQDGLSVLRCGLATLFKMVAVRLETRATILQVFEDIPETFADAVDAALRFPSKTHIRDAVVQLGHTLDENVAELILARIWNQRPGKESETVRGCLAEIERAVKRVKQCSQAALEKTAAENLEATRRVEALIVSGATQISQIASGVTQMSQIVSRDTELQNVTKALEGLREEFREELKDRKRIEDIKARAEIVWSRQPPSPRMLEWTEAPPQQQLALSWPTPAPSPATVPIFLAFPAHPPFPLPLPSPQISRDDLLAHLDVPDHSPTEALSRVLQRSTQPRLHASGRAQLLLAGARFRAWLSAHPWESDLLLVDGHCGALGTPDKITPMSALCASLATILTDPTPGTTAAAAAPPPLVLHHFCALHLARDDPLAGPAGLLRSLLHQLLREALPPLAILPLSALPLFLDHDSDSDSPHSRTPTTPLLTPLLDLLKSLLPLLPRSRPIFLLVDSISTLETALDGWRDGAQRVVDALLDLVEEEGRPGPALRVLLVSAERSMALEMPADRRVGLRGGWFGWGRERGVERDVVEGLLFAGEERGEEGG</sequence>
<organism evidence="2 3">
    <name type="scientific">Staphylotrichum tortipilum</name>
    <dbReference type="NCBI Taxonomy" id="2831512"/>
    <lineage>
        <taxon>Eukaryota</taxon>
        <taxon>Fungi</taxon>
        <taxon>Dikarya</taxon>
        <taxon>Ascomycota</taxon>
        <taxon>Pezizomycotina</taxon>
        <taxon>Sordariomycetes</taxon>
        <taxon>Sordariomycetidae</taxon>
        <taxon>Sordariales</taxon>
        <taxon>Chaetomiaceae</taxon>
        <taxon>Staphylotrichum</taxon>
    </lineage>
</organism>
<evidence type="ECO:0000313" key="3">
    <source>
        <dbReference type="Proteomes" id="UP001303889"/>
    </source>
</evidence>
<proteinExistence type="predicted"/>
<reference evidence="2" key="1">
    <citation type="journal article" date="2023" name="Mol. Phylogenet. Evol.">
        <title>Genome-scale phylogeny and comparative genomics of the fungal order Sordariales.</title>
        <authorList>
            <person name="Hensen N."/>
            <person name="Bonometti L."/>
            <person name="Westerberg I."/>
            <person name="Brannstrom I.O."/>
            <person name="Guillou S."/>
            <person name="Cros-Aarteil S."/>
            <person name="Calhoun S."/>
            <person name="Haridas S."/>
            <person name="Kuo A."/>
            <person name="Mondo S."/>
            <person name="Pangilinan J."/>
            <person name="Riley R."/>
            <person name="LaButti K."/>
            <person name="Andreopoulos B."/>
            <person name="Lipzen A."/>
            <person name="Chen C."/>
            <person name="Yan M."/>
            <person name="Daum C."/>
            <person name="Ng V."/>
            <person name="Clum A."/>
            <person name="Steindorff A."/>
            <person name="Ohm R.A."/>
            <person name="Martin F."/>
            <person name="Silar P."/>
            <person name="Natvig D.O."/>
            <person name="Lalanne C."/>
            <person name="Gautier V."/>
            <person name="Ament-Velasquez S.L."/>
            <person name="Kruys A."/>
            <person name="Hutchinson M.I."/>
            <person name="Powell A.J."/>
            <person name="Barry K."/>
            <person name="Miller A.N."/>
            <person name="Grigoriev I.V."/>
            <person name="Debuchy R."/>
            <person name="Gladieux P."/>
            <person name="Hiltunen Thoren M."/>
            <person name="Johannesson H."/>
        </authorList>
    </citation>
    <scope>NUCLEOTIDE SEQUENCE</scope>
    <source>
        <strain evidence="2">CBS 103.79</strain>
    </source>
</reference>
<keyword evidence="3" id="KW-1185">Reference proteome</keyword>
<name>A0AAN6RV50_9PEZI</name>
<reference evidence="2" key="2">
    <citation type="submission" date="2023-05" db="EMBL/GenBank/DDBJ databases">
        <authorList>
            <consortium name="Lawrence Berkeley National Laboratory"/>
            <person name="Steindorff A."/>
            <person name="Hensen N."/>
            <person name="Bonometti L."/>
            <person name="Westerberg I."/>
            <person name="Brannstrom I.O."/>
            <person name="Guillou S."/>
            <person name="Cros-Aarteil S."/>
            <person name="Calhoun S."/>
            <person name="Haridas S."/>
            <person name="Kuo A."/>
            <person name="Mondo S."/>
            <person name="Pangilinan J."/>
            <person name="Riley R."/>
            <person name="Labutti K."/>
            <person name="Andreopoulos B."/>
            <person name="Lipzen A."/>
            <person name="Chen C."/>
            <person name="Yanf M."/>
            <person name="Daum C."/>
            <person name="Ng V."/>
            <person name="Clum A."/>
            <person name="Ohm R."/>
            <person name="Martin F."/>
            <person name="Silar P."/>
            <person name="Natvig D."/>
            <person name="Lalanne C."/>
            <person name="Gautier V."/>
            <person name="Ament-Velasquez S.L."/>
            <person name="Kruys A."/>
            <person name="Hutchinson M.I."/>
            <person name="Powell A.J."/>
            <person name="Barry K."/>
            <person name="Miller A.N."/>
            <person name="Grigoriev I.V."/>
            <person name="Debuchy R."/>
            <person name="Gladieux P."/>
            <person name="Thoren M.H."/>
            <person name="Johannesson H."/>
        </authorList>
    </citation>
    <scope>NUCLEOTIDE SEQUENCE</scope>
    <source>
        <strain evidence="2">CBS 103.79</strain>
    </source>
</reference>
<accession>A0AAN6RV50</accession>
<evidence type="ECO:0000313" key="2">
    <source>
        <dbReference type="EMBL" id="KAK3903633.1"/>
    </source>
</evidence>
<dbReference type="PANTHER" id="PTHR40619">
    <property type="entry name" value="FUNGAL STAND N-TERMINAL GOODBYE DOMAIN-CONTAINING PROTEIN"/>
    <property type="match status" value="1"/>
</dbReference>
<protein>
    <submittedName>
        <fullName evidence="2">Uncharacterized protein</fullName>
    </submittedName>
</protein>
<dbReference type="EMBL" id="MU855437">
    <property type="protein sequence ID" value="KAK3903633.1"/>
    <property type="molecule type" value="Genomic_DNA"/>
</dbReference>